<proteinExistence type="predicted"/>
<comment type="caution">
    <text evidence="1">The sequence shown here is derived from an EMBL/GenBank/DDBJ whole genome shotgun (WGS) entry which is preliminary data.</text>
</comment>
<evidence type="ECO:0000313" key="1">
    <source>
        <dbReference type="EMBL" id="CAF0756243.1"/>
    </source>
</evidence>
<evidence type="ECO:0000313" key="3">
    <source>
        <dbReference type="Proteomes" id="UP000677228"/>
    </source>
</evidence>
<reference evidence="1" key="1">
    <citation type="submission" date="2021-02" db="EMBL/GenBank/DDBJ databases">
        <authorList>
            <person name="Nowell W R."/>
        </authorList>
    </citation>
    <scope>NUCLEOTIDE SEQUENCE</scope>
</reference>
<dbReference type="EMBL" id="CAJNOK010000479">
    <property type="protein sequence ID" value="CAF0756243.1"/>
    <property type="molecule type" value="Genomic_DNA"/>
</dbReference>
<dbReference type="Proteomes" id="UP000682733">
    <property type="component" value="Unassembled WGS sequence"/>
</dbReference>
<accession>A0A8S2CXB2</accession>
<evidence type="ECO:0000313" key="2">
    <source>
        <dbReference type="EMBL" id="CAF3535507.1"/>
    </source>
</evidence>
<name>A0A8S2CXB2_9BILA</name>
<sequence length="267" mass="31276">MLKELSNLIPGCYGQDDRQTKKFITDKLLLFMPLGSNTSSEITRLFEELKHSDHHFKDNVSVLLTFNGSRVSSKEIFSESQERFNEMWNNIEITDKLELESGSQLKKLAERLNFYETHVVLDNLISSIRDLIEGKMNTQYLLKQEKVKLEHRTLLAQSVHFVMNPNMLLKRTPNEMNNFVKRITIMLSKNVVIGNIVISSYVRPSLNNFDDNIFRNCFRYPLANGSTLDISEENCVKRIVDVFHKHKNTFIPNLVKSLEEYEFRKFF</sequence>
<protein>
    <submittedName>
        <fullName evidence="1">Uncharacterized protein</fullName>
    </submittedName>
</protein>
<dbReference type="AlphaFoldDB" id="A0A8S2CXB2"/>
<gene>
    <name evidence="1" type="ORF">OVA965_LOCUS2297</name>
    <name evidence="2" type="ORF">TMI583_LOCUS2297</name>
</gene>
<dbReference type="Proteomes" id="UP000677228">
    <property type="component" value="Unassembled WGS sequence"/>
</dbReference>
<dbReference type="EMBL" id="CAJOBA010000479">
    <property type="protein sequence ID" value="CAF3535507.1"/>
    <property type="molecule type" value="Genomic_DNA"/>
</dbReference>
<organism evidence="1 3">
    <name type="scientific">Didymodactylos carnosus</name>
    <dbReference type="NCBI Taxonomy" id="1234261"/>
    <lineage>
        <taxon>Eukaryota</taxon>
        <taxon>Metazoa</taxon>
        <taxon>Spiralia</taxon>
        <taxon>Gnathifera</taxon>
        <taxon>Rotifera</taxon>
        <taxon>Eurotatoria</taxon>
        <taxon>Bdelloidea</taxon>
        <taxon>Philodinida</taxon>
        <taxon>Philodinidae</taxon>
        <taxon>Didymodactylos</taxon>
    </lineage>
</organism>